<reference evidence="2" key="1">
    <citation type="journal article" date="2020" name="Stud. Mycol.">
        <title>101 Dothideomycetes genomes: a test case for predicting lifestyles and emergence of pathogens.</title>
        <authorList>
            <person name="Haridas S."/>
            <person name="Albert R."/>
            <person name="Binder M."/>
            <person name="Bloem J."/>
            <person name="Labutti K."/>
            <person name="Salamov A."/>
            <person name="Andreopoulos B."/>
            <person name="Baker S."/>
            <person name="Barry K."/>
            <person name="Bills G."/>
            <person name="Bluhm B."/>
            <person name="Cannon C."/>
            <person name="Castanera R."/>
            <person name="Culley D."/>
            <person name="Daum C."/>
            <person name="Ezra D."/>
            <person name="Gonzalez J."/>
            <person name="Henrissat B."/>
            <person name="Kuo A."/>
            <person name="Liang C."/>
            <person name="Lipzen A."/>
            <person name="Lutzoni F."/>
            <person name="Magnuson J."/>
            <person name="Mondo S."/>
            <person name="Nolan M."/>
            <person name="Ohm R."/>
            <person name="Pangilinan J."/>
            <person name="Park H.-J."/>
            <person name="Ramirez L."/>
            <person name="Alfaro M."/>
            <person name="Sun H."/>
            <person name="Tritt A."/>
            <person name="Yoshinaga Y."/>
            <person name="Zwiers L.-H."/>
            <person name="Turgeon B."/>
            <person name="Goodwin S."/>
            <person name="Spatafora J."/>
            <person name="Crous P."/>
            <person name="Grigoriev I."/>
        </authorList>
    </citation>
    <scope>NUCLEOTIDE SEQUENCE</scope>
    <source>
        <strain evidence="2">CBS 109.77</strain>
    </source>
</reference>
<sequence>MATQRTGVASHDHRKKWNPIFFTERNFSEDEPWIQSMQNTLAIGNLEADGENLDRFMEEYEGEVPSCRSEEVKEFCQDTSSMSFQPEVTGGRPDKAKAWLNDRAYSTQNSRDYPRRLTAYELYKQLMKKRFGDGIIDIPDADRRLIYIPDLEPKYIRALIETAPFHQGEALRDGIWKHLALKTSIRVKLMPMGYPIFRLEFHLPYSALRGLVSSPDTPPGLGTRGKLRRPPRDLSFLRIPPTEKLGSTPGLYDAHISLVICGSDHTRWTCYAFVDTEFKNASTGNADDDEEDEQDPDGIIEDPIASDSDGYEIIEDPPIWNPREYFLRNIDFRMRIILKEWMYLVRKVETSVEQYVRLSSPSMQKGLHDVSTDVD</sequence>
<proteinExistence type="predicted"/>
<evidence type="ECO:0000256" key="1">
    <source>
        <dbReference type="SAM" id="MobiDB-lite"/>
    </source>
</evidence>
<dbReference type="EMBL" id="MU001991">
    <property type="protein sequence ID" value="KAF2791991.1"/>
    <property type="molecule type" value="Genomic_DNA"/>
</dbReference>
<evidence type="ECO:0000313" key="3">
    <source>
        <dbReference type="Proteomes" id="UP000799757"/>
    </source>
</evidence>
<gene>
    <name evidence="2" type="ORF">K505DRAFT_247665</name>
</gene>
<keyword evidence="3" id="KW-1185">Reference proteome</keyword>
<dbReference type="AlphaFoldDB" id="A0A6A6X6V8"/>
<name>A0A6A6X6V8_9PLEO</name>
<organism evidence="2 3">
    <name type="scientific">Melanomma pulvis-pyrius CBS 109.77</name>
    <dbReference type="NCBI Taxonomy" id="1314802"/>
    <lineage>
        <taxon>Eukaryota</taxon>
        <taxon>Fungi</taxon>
        <taxon>Dikarya</taxon>
        <taxon>Ascomycota</taxon>
        <taxon>Pezizomycotina</taxon>
        <taxon>Dothideomycetes</taxon>
        <taxon>Pleosporomycetidae</taxon>
        <taxon>Pleosporales</taxon>
        <taxon>Melanommataceae</taxon>
        <taxon>Melanomma</taxon>
    </lineage>
</organism>
<evidence type="ECO:0000313" key="2">
    <source>
        <dbReference type="EMBL" id="KAF2791991.1"/>
    </source>
</evidence>
<feature type="region of interest" description="Disordered" evidence="1">
    <location>
        <begin position="214"/>
        <end position="234"/>
    </location>
</feature>
<feature type="region of interest" description="Disordered" evidence="1">
    <location>
        <begin position="282"/>
        <end position="313"/>
    </location>
</feature>
<dbReference type="OrthoDB" id="5428055at2759"/>
<accession>A0A6A6X6V8</accession>
<feature type="compositionally biased region" description="Acidic residues" evidence="1">
    <location>
        <begin position="286"/>
        <end position="300"/>
    </location>
</feature>
<dbReference type="Proteomes" id="UP000799757">
    <property type="component" value="Unassembled WGS sequence"/>
</dbReference>
<protein>
    <submittedName>
        <fullName evidence="2">Uncharacterized protein</fullName>
    </submittedName>
</protein>